<dbReference type="GO" id="GO:0005829">
    <property type="term" value="C:cytosol"/>
    <property type="evidence" value="ECO:0007669"/>
    <property type="project" value="TreeGrafter"/>
</dbReference>
<dbReference type="PROSITE" id="PS51755">
    <property type="entry name" value="OMPR_PHOB"/>
    <property type="match status" value="1"/>
</dbReference>
<evidence type="ECO:0000259" key="4">
    <source>
        <dbReference type="PROSITE" id="PS50110"/>
    </source>
</evidence>
<dbReference type="Proteomes" id="UP000317243">
    <property type="component" value="Unassembled WGS sequence"/>
</dbReference>
<dbReference type="GO" id="GO:0000976">
    <property type="term" value="F:transcription cis-regulatory region binding"/>
    <property type="evidence" value="ECO:0007669"/>
    <property type="project" value="TreeGrafter"/>
</dbReference>
<evidence type="ECO:0000256" key="1">
    <source>
        <dbReference type="ARBA" id="ARBA00023125"/>
    </source>
</evidence>
<feature type="domain" description="OmpR/PhoB-type" evidence="5">
    <location>
        <begin position="133"/>
        <end position="232"/>
    </location>
</feature>
<proteinExistence type="predicted"/>
<evidence type="ECO:0000256" key="2">
    <source>
        <dbReference type="PROSITE-ProRule" id="PRU00169"/>
    </source>
</evidence>
<feature type="domain" description="Response regulatory" evidence="4">
    <location>
        <begin position="8"/>
        <end position="122"/>
    </location>
</feature>
<dbReference type="Pfam" id="PF00486">
    <property type="entry name" value="Trans_reg_C"/>
    <property type="match status" value="1"/>
</dbReference>
<dbReference type="SMART" id="SM00448">
    <property type="entry name" value="REC"/>
    <property type="match status" value="1"/>
</dbReference>
<name>A0A5C5W8N3_9PLAN</name>
<evidence type="ECO:0000313" key="6">
    <source>
        <dbReference type="EMBL" id="TWT46964.1"/>
    </source>
</evidence>
<keyword evidence="7" id="KW-1185">Reference proteome</keyword>
<dbReference type="SMART" id="SM00862">
    <property type="entry name" value="Trans_reg_C"/>
    <property type="match status" value="1"/>
</dbReference>
<dbReference type="CDD" id="cd00383">
    <property type="entry name" value="trans_reg_C"/>
    <property type="match status" value="1"/>
</dbReference>
<dbReference type="InterPro" id="IPR001867">
    <property type="entry name" value="OmpR/PhoB-type_DNA-bd"/>
</dbReference>
<feature type="modified residue" description="4-aspartylphosphate" evidence="2">
    <location>
        <position position="57"/>
    </location>
</feature>
<dbReference type="PANTHER" id="PTHR48111">
    <property type="entry name" value="REGULATOR OF RPOS"/>
    <property type="match status" value="1"/>
</dbReference>
<dbReference type="Gene3D" id="6.10.250.690">
    <property type="match status" value="1"/>
</dbReference>
<dbReference type="PANTHER" id="PTHR48111:SF11">
    <property type="entry name" value="TWO-COMPONENT RESPONSE REGULATOR"/>
    <property type="match status" value="1"/>
</dbReference>
<evidence type="ECO:0000313" key="7">
    <source>
        <dbReference type="Proteomes" id="UP000317243"/>
    </source>
</evidence>
<dbReference type="GO" id="GO:0000156">
    <property type="term" value="F:phosphorelay response regulator activity"/>
    <property type="evidence" value="ECO:0007669"/>
    <property type="project" value="TreeGrafter"/>
</dbReference>
<gene>
    <name evidence="6" type="primary">regX3_2</name>
    <name evidence="6" type="ORF">KOR42_43080</name>
</gene>
<dbReference type="EMBL" id="SIHI01000027">
    <property type="protein sequence ID" value="TWT46964.1"/>
    <property type="molecule type" value="Genomic_DNA"/>
</dbReference>
<dbReference type="Gene3D" id="1.10.10.10">
    <property type="entry name" value="Winged helix-like DNA-binding domain superfamily/Winged helix DNA-binding domain"/>
    <property type="match status" value="1"/>
</dbReference>
<evidence type="ECO:0000256" key="3">
    <source>
        <dbReference type="PROSITE-ProRule" id="PRU01091"/>
    </source>
</evidence>
<dbReference type="GO" id="GO:0032993">
    <property type="term" value="C:protein-DNA complex"/>
    <property type="evidence" value="ECO:0007669"/>
    <property type="project" value="TreeGrafter"/>
</dbReference>
<accession>A0A5C5W8N3</accession>
<dbReference type="InterPro" id="IPR039420">
    <property type="entry name" value="WalR-like"/>
</dbReference>
<protein>
    <submittedName>
        <fullName evidence="6">Sensory transduction protein regX3</fullName>
    </submittedName>
</protein>
<feature type="DNA-binding region" description="OmpR/PhoB-type" evidence="3">
    <location>
        <begin position="133"/>
        <end position="232"/>
    </location>
</feature>
<dbReference type="GO" id="GO:0006355">
    <property type="term" value="P:regulation of DNA-templated transcription"/>
    <property type="evidence" value="ECO:0007669"/>
    <property type="project" value="InterPro"/>
</dbReference>
<dbReference type="InterPro" id="IPR001789">
    <property type="entry name" value="Sig_transdc_resp-reg_receiver"/>
</dbReference>
<keyword evidence="2" id="KW-0597">Phosphoprotein</keyword>
<dbReference type="AlphaFoldDB" id="A0A5C5W8N3"/>
<dbReference type="InterPro" id="IPR011006">
    <property type="entry name" value="CheY-like_superfamily"/>
</dbReference>
<dbReference type="SUPFAM" id="SSF52172">
    <property type="entry name" value="CheY-like"/>
    <property type="match status" value="1"/>
</dbReference>
<reference evidence="6 7" key="1">
    <citation type="submission" date="2019-02" db="EMBL/GenBank/DDBJ databases">
        <title>Deep-cultivation of Planctomycetes and their phenomic and genomic characterization uncovers novel biology.</title>
        <authorList>
            <person name="Wiegand S."/>
            <person name="Jogler M."/>
            <person name="Boedeker C."/>
            <person name="Pinto D."/>
            <person name="Vollmers J."/>
            <person name="Rivas-Marin E."/>
            <person name="Kohn T."/>
            <person name="Peeters S.H."/>
            <person name="Heuer A."/>
            <person name="Rast P."/>
            <person name="Oberbeckmann S."/>
            <person name="Bunk B."/>
            <person name="Jeske O."/>
            <person name="Meyerdierks A."/>
            <person name="Storesund J.E."/>
            <person name="Kallscheuer N."/>
            <person name="Luecker S."/>
            <person name="Lage O.M."/>
            <person name="Pohl T."/>
            <person name="Merkel B.J."/>
            <person name="Hornburger P."/>
            <person name="Mueller R.-W."/>
            <person name="Bruemmer F."/>
            <person name="Labrenz M."/>
            <person name="Spormann A.M."/>
            <person name="Op Den Camp H."/>
            <person name="Overmann J."/>
            <person name="Amann R."/>
            <person name="Jetten M.S.M."/>
            <person name="Mascher T."/>
            <person name="Medema M.H."/>
            <person name="Devos D.P."/>
            <person name="Kaster A.-K."/>
            <person name="Ovreas L."/>
            <person name="Rohde M."/>
            <person name="Galperin M.Y."/>
            <person name="Jogler C."/>
        </authorList>
    </citation>
    <scope>NUCLEOTIDE SEQUENCE [LARGE SCALE GENOMIC DNA]</scope>
    <source>
        <strain evidence="6 7">KOR42</strain>
    </source>
</reference>
<dbReference type="Gene3D" id="3.40.50.2300">
    <property type="match status" value="1"/>
</dbReference>
<sequence length="241" mass="27468">MLVGGVMKVLIAEDDFHTREGLADVIRSEGYEVVTASCGKSAIRMFELSRPDCVCLDIMMPEKSGYEVCRMIRESSPNLPILLISAKSEEVDRLVGFELGADDFISKPFSVREVVARIRAVTRRCFQMSVEPPAPFQMGEVEILPAELRARRDGETIELSLRDVQILELLYRRQGQPVDRQTLFRHAWGEEYIPSSRTLDQHVSQLRKRIERDPKAPELIQTVHGVGYRYEQTSDTQQPSD</sequence>
<organism evidence="6 7">
    <name type="scientific">Thalassoglobus neptunius</name>
    <dbReference type="NCBI Taxonomy" id="1938619"/>
    <lineage>
        <taxon>Bacteria</taxon>
        <taxon>Pseudomonadati</taxon>
        <taxon>Planctomycetota</taxon>
        <taxon>Planctomycetia</taxon>
        <taxon>Planctomycetales</taxon>
        <taxon>Planctomycetaceae</taxon>
        <taxon>Thalassoglobus</taxon>
    </lineage>
</organism>
<dbReference type="InterPro" id="IPR016032">
    <property type="entry name" value="Sig_transdc_resp-reg_C-effctor"/>
</dbReference>
<keyword evidence="1 3" id="KW-0238">DNA-binding</keyword>
<comment type="caution">
    <text evidence="6">The sequence shown here is derived from an EMBL/GenBank/DDBJ whole genome shotgun (WGS) entry which is preliminary data.</text>
</comment>
<dbReference type="Pfam" id="PF00072">
    <property type="entry name" value="Response_reg"/>
    <property type="match status" value="1"/>
</dbReference>
<evidence type="ECO:0000259" key="5">
    <source>
        <dbReference type="PROSITE" id="PS51755"/>
    </source>
</evidence>
<dbReference type="InterPro" id="IPR036388">
    <property type="entry name" value="WH-like_DNA-bd_sf"/>
</dbReference>
<dbReference type="SUPFAM" id="SSF46894">
    <property type="entry name" value="C-terminal effector domain of the bipartite response regulators"/>
    <property type="match status" value="1"/>
</dbReference>
<dbReference type="PROSITE" id="PS50110">
    <property type="entry name" value="RESPONSE_REGULATORY"/>
    <property type="match status" value="1"/>
</dbReference>
<dbReference type="CDD" id="cd17574">
    <property type="entry name" value="REC_OmpR"/>
    <property type="match status" value="1"/>
</dbReference>